<dbReference type="PANTHER" id="PTHR47074:SF11">
    <property type="entry name" value="REVERSE TRANSCRIPTASE-LIKE PROTEIN"/>
    <property type="match status" value="1"/>
</dbReference>
<organism evidence="1 2">
    <name type="scientific">Trema orientale</name>
    <name type="common">Charcoal tree</name>
    <name type="synonym">Celtis orientalis</name>
    <dbReference type="NCBI Taxonomy" id="63057"/>
    <lineage>
        <taxon>Eukaryota</taxon>
        <taxon>Viridiplantae</taxon>
        <taxon>Streptophyta</taxon>
        <taxon>Embryophyta</taxon>
        <taxon>Tracheophyta</taxon>
        <taxon>Spermatophyta</taxon>
        <taxon>Magnoliopsida</taxon>
        <taxon>eudicotyledons</taxon>
        <taxon>Gunneridae</taxon>
        <taxon>Pentapetalae</taxon>
        <taxon>rosids</taxon>
        <taxon>fabids</taxon>
        <taxon>Rosales</taxon>
        <taxon>Cannabaceae</taxon>
        <taxon>Trema</taxon>
    </lineage>
</organism>
<dbReference type="EMBL" id="JXTC01000178">
    <property type="protein sequence ID" value="PON83481.1"/>
    <property type="molecule type" value="Genomic_DNA"/>
</dbReference>
<dbReference type="AlphaFoldDB" id="A0A2P5ED53"/>
<evidence type="ECO:0000313" key="1">
    <source>
        <dbReference type="EMBL" id="PON83481.1"/>
    </source>
</evidence>
<keyword evidence="2" id="KW-1185">Reference proteome</keyword>
<dbReference type="Proteomes" id="UP000237000">
    <property type="component" value="Unassembled WGS sequence"/>
</dbReference>
<comment type="caution">
    <text evidence="1">The sequence shown here is derived from an EMBL/GenBank/DDBJ whole genome shotgun (WGS) entry which is preliminary data.</text>
</comment>
<reference evidence="2" key="1">
    <citation type="submission" date="2016-06" db="EMBL/GenBank/DDBJ databases">
        <title>Parallel loss of symbiosis genes in relatives of nitrogen-fixing non-legume Parasponia.</title>
        <authorList>
            <person name="Van Velzen R."/>
            <person name="Holmer R."/>
            <person name="Bu F."/>
            <person name="Rutten L."/>
            <person name="Van Zeijl A."/>
            <person name="Liu W."/>
            <person name="Santuari L."/>
            <person name="Cao Q."/>
            <person name="Sharma T."/>
            <person name="Shen D."/>
            <person name="Roswanjaya Y."/>
            <person name="Wardhani T."/>
            <person name="Kalhor M.S."/>
            <person name="Jansen J."/>
            <person name="Van den Hoogen J."/>
            <person name="Gungor B."/>
            <person name="Hartog M."/>
            <person name="Hontelez J."/>
            <person name="Verver J."/>
            <person name="Yang W.-C."/>
            <person name="Schijlen E."/>
            <person name="Repin R."/>
            <person name="Schilthuizen M."/>
            <person name="Schranz E."/>
            <person name="Heidstra R."/>
            <person name="Miyata K."/>
            <person name="Fedorova E."/>
            <person name="Kohlen W."/>
            <person name="Bisseling T."/>
            <person name="Smit S."/>
            <person name="Geurts R."/>
        </authorList>
    </citation>
    <scope>NUCLEOTIDE SEQUENCE [LARGE SCALE GENOMIC DNA]</scope>
    <source>
        <strain evidence="2">cv. RG33-2</strain>
    </source>
</reference>
<dbReference type="OrthoDB" id="1674010at2759"/>
<name>A0A2P5ED53_TREOI</name>
<evidence type="ECO:0008006" key="3">
    <source>
        <dbReference type="Google" id="ProtNLM"/>
    </source>
</evidence>
<protein>
    <recommendedName>
        <fullName evidence="3">RNase H type-1 domain-containing protein</fullName>
    </recommendedName>
</protein>
<dbReference type="PANTHER" id="PTHR47074">
    <property type="entry name" value="BNAC02G40300D PROTEIN"/>
    <property type="match status" value="1"/>
</dbReference>
<gene>
    <name evidence="1" type="ORF">TorRG33x02_207530</name>
</gene>
<evidence type="ECO:0000313" key="2">
    <source>
        <dbReference type="Proteomes" id="UP000237000"/>
    </source>
</evidence>
<proteinExistence type="predicted"/>
<dbReference type="InParanoid" id="A0A2P5ED53"/>
<sequence length="70" mass="7557">QAPPSGRLKLNVDASVRTSEGRIGTGGVIRDHWRVVVATFSKTLVGKFSVDDVETFVVREGVSVYLIPSV</sequence>
<dbReference type="InterPro" id="IPR052929">
    <property type="entry name" value="RNase_H-like_EbsB-rel"/>
</dbReference>
<accession>A0A2P5ED53</accession>
<feature type="non-terminal residue" evidence="1">
    <location>
        <position position="1"/>
    </location>
</feature>